<feature type="transmembrane region" description="Helical" evidence="1">
    <location>
        <begin position="144"/>
        <end position="166"/>
    </location>
</feature>
<feature type="transmembrane region" description="Helical" evidence="1">
    <location>
        <begin position="47"/>
        <end position="70"/>
    </location>
</feature>
<sequence>MTTIDARRQWLNRWIYHSILYSLAVTLPSIFYQAYAIRALGFTVDEVGSLTFINISAIALGNLTGLPLVYRYRDRRVTIWKTFTSLNLLSWSLSGFTDIAGVKPLFPLSIGVAQYTGSIGGLAYSDTIADVVSRDESIRLFSKVNMFTTTAALIGLVLSIIVFHAINNVKLAYRICYAISLLAALISIGFLASLWEMSKKPPQRIGPWLMASKFKSVMNAYAPRNYVSFMLLLTFSVNLPSALWNYYLIKVFHGDETWISLGNVSSTLASILGNYVVGRMHYRMKPRRVMILAVLPISSLPLVYLFSPTLPLQILFNIYSGFSWAFFNNMSNIYNLYLVGIDDRIYFLTMLGIANNVSASIASKTGSFIASMGLEYMKLVFIASSCLRLSSFFYAVKRVRDL</sequence>
<dbReference type="InterPro" id="IPR052528">
    <property type="entry name" value="Sugar_transport-like"/>
</dbReference>
<dbReference type="KEGG" id="dka:DKAM_0450"/>
<feature type="transmembrane region" description="Helical" evidence="1">
    <location>
        <begin position="345"/>
        <end position="370"/>
    </location>
</feature>
<feature type="transmembrane region" description="Helical" evidence="1">
    <location>
        <begin position="172"/>
        <end position="195"/>
    </location>
</feature>
<evidence type="ECO:0000256" key="1">
    <source>
        <dbReference type="SAM" id="Phobius"/>
    </source>
</evidence>
<keyword evidence="1" id="KW-0812">Transmembrane</keyword>
<keyword evidence="1" id="KW-0472">Membrane</keyword>
<dbReference type="EMBL" id="CP001140">
    <property type="protein sequence ID" value="ACL10776.1"/>
    <property type="molecule type" value="Genomic_DNA"/>
</dbReference>
<dbReference type="PANTHER" id="PTHR23526">
    <property type="entry name" value="INTEGRAL MEMBRANE TRANSPORT PROTEIN-RELATED"/>
    <property type="match status" value="1"/>
</dbReference>
<feature type="transmembrane region" description="Helical" evidence="1">
    <location>
        <begin position="258"/>
        <end position="277"/>
    </location>
</feature>
<reference evidence="2 3" key="1">
    <citation type="journal article" date="2009" name="J. Bacteriol.">
        <title>Complete genome sequence of the anaerobic, protein-degrading hyperthermophilic crenarchaeon Desulfurococcus kamchatkensis.</title>
        <authorList>
            <person name="Ravin N.V."/>
            <person name="Mardanov A.V."/>
            <person name="Beletsky A.V."/>
            <person name="Kublanov I.V."/>
            <person name="Kolganova T.V."/>
            <person name="Lebedinsky A.V."/>
            <person name="Chernyh N.A."/>
            <person name="Bonch-Osmolovskaya E.A."/>
            <person name="Skryabin K.G."/>
        </authorList>
    </citation>
    <scope>NUCLEOTIDE SEQUENCE [LARGE SCALE GENOMIC DNA]</scope>
    <source>
        <strain evidence="3">DSM 18924 / JCM 16383 / VKM B-2413 / 1221n</strain>
    </source>
</reference>
<feature type="transmembrane region" description="Helical" evidence="1">
    <location>
        <begin position="289"/>
        <end position="306"/>
    </location>
</feature>
<dbReference type="InterPro" id="IPR036259">
    <property type="entry name" value="MFS_trans_sf"/>
</dbReference>
<proteinExistence type="predicted"/>
<feature type="transmembrane region" description="Helical" evidence="1">
    <location>
        <begin position="226"/>
        <end position="246"/>
    </location>
</feature>
<evidence type="ECO:0000313" key="3">
    <source>
        <dbReference type="Proteomes" id="UP000006903"/>
    </source>
</evidence>
<dbReference type="AlphaFoldDB" id="B8D3U5"/>
<dbReference type="eggNOG" id="arCOG00132">
    <property type="taxonomic scope" value="Archaea"/>
</dbReference>
<dbReference type="HOGENOM" id="CLU_730765_0_0_2"/>
<keyword evidence="1" id="KW-1133">Transmembrane helix</keyword>
<organism evidence="2 3">
    <name type="scientific">Desulfurococcus amylolyticus (strain DSM 18924 / JCM 16383 / VKM B-2413 / 1221n)</name>
    <name type="common">Desulfurococcus kamchatkensis</name>
    <dbReference type="NCBI Taxonomy" id="490899"/>
    <lineage>
        <taxon>Archaea</taxon>
        <taxon>Thermoproteota</taxon>
        <taxon>Thermoprotei</taxon>
        <taxon>Desulfurococcales</taxon>
        <taxon>Desulfurococcaceae</taxon>
        <taxon>Desulfurococcus</taxon>
    </lineage>
</organism>
<name>B8D3U5_DESA1</name>
<feature type="transmembrane region" description="Helical" evidence="1">
    <location>
        <begin position="318"/>
        <end position="338"/>
    </location>
</feature>
<dbReference type="SUPFAM" id="SSF103473">
    <property type="entry name" value="MFS general substrate transporter"/>
    <property type="match status" value="1"/>
</dbReference>
<dbReference type="Proteomes" id="UP000006903">
    <property type="component" value="Chromosome"/>
</dbReference>
<dbReference type="Gene3D" id="1.20.1250.20">
    <property type="entry name" value="MFS general substrate transporter like domains"/>
    <property type="match status" value="2"/>
</dbReference>
<dbReference type="PANTHER" id="PTHR23526:SF2">
    <property type="entry name" value="MAJOR FACILITATOR SUPERFAMILY (MFS) PROFILE DOMAIN-CONTAINING PROTEIN"/>
    <property type="match status" value="1"/>
</dbReference>
<dbReference type="RefSeq" id="WP_012608118.1">
    <property type="nucleotide sequence ID" value="NC_011766.1"/>
</dbReference>
<feature type="transmembrane region" description="Helical" evidence="1">
    <location>
        <begin position="14"/>
        <end position="35"/>
    </location>
</feature>
<dbReference type="GeneID" id="7170688"/>
<feature type="transmembrane region" description="Helical" evidence="1">
    <location>
        <begin position="376"/>
        <end position="396"/>
    </location>
</feature>
<gene>
    <name evidence="2" type="ordered locus">DKAM_0450</name>
</gene>
<accession>B8D3U5</accession>
<evidence type="ECO:0000313" key="2">
    <source>
        <dbReference type="EMBL" id="ACL10776.1"/>
    </source>
</evidence>
<dbReference type="STRING" id="490899.DKAM_0450"/>
<protein>
    <submittedName>
        <fullName evidence="2">Permeases of the major facilitator superfamily protein</fullName>
    </submittedName>
</protein>